<dbReference type="PANTHER" id="PTHR34610">
    <property type="entry name" value="SSL7007 PROTEIN"/>
    <property type="match status" value="1"/>
</dbReference>
<comment type="caution">
    <text evidence="2">The sequence shown here is derived from an EMBL/GenBank/DDBJ whole genome shotgun (WGS) entry which is preliminary data.</text>
</comment>
<dbReference type="AlphaFoldDB" id="W2C193"/>
<dbReference type="PANTHER" id="PTHR34610:SF3">
    <property type="entry name" value="SSL7007 PROTEIN"/>
    <property type="match status" value="1"/>
</dbReference>
<dbReference type="NCBIfam" id="TIGR00305">
    <property type="entry name" value="putative toxin-antitoxin system toxin component, PIN family"/>
    <property type="match status" value="1"/>
</dbReference>
<protein>
    <submittedName>
        <fullName evidence="2">Nucleotide-binding protein</fullName>
    </submittedName>
</protein>
<dbReference type="Proteomes" id="UP000018837">
    <property type="component" value="Unassembled WGS sequence"/>
</dbReference>
<dbReference type="InterPro" id="IPR002850">
    <property type="entry name" value="PIN_toxin-like"/>
</dbReference>
<dbReference type="Gene3D" id="3.40.50.1010">
    <property type="entry name" value="5'-nuclease"/>
    <property type="match status" value="1"/>
</dbReference>
<evidence type="ECO:0000259" key="1">
    <source>
        <dbReference type="SMART" id="SM00670"/>
    </source>
</evidence>
<name>W2C193_9BACT</name>
<dbReference type="Pfam" id="PF13470">
    <property type="entry name" value="PIN_3"/>
    <property type="match status" value="1"/>
</dbReference>
<dbReference type="PATRIC" id="fig|1411148.3.peg.2248"/>
<evidence type="ECO:0000313" key="3">
    <source>
        <dbReference type="Proteomes" id="UP000018837"/>
    </source>
</evidence>
<organism evidence="2 3">
    <name type="scientific">Tannerella sp. oral taxon BU063 isolate Cell 2</name>
    <dbReference type="NCBI Taxonomy" id="1411148"/>
    <lineage>
        <taxon>Bacteria</taxon>
        <taxon>Pseudomonadati</taxon>
        <taxon>Bacteroidota</taxon>
        <taxon>Bacteroidia</taxon>
        <taxon>Bacteroidales</taxon>
        <taxon>Tannerellaceae</taxon>
        <taxon>Tannerella</taxon>
    </lineage>
</organism>
<dbReference type="SUPFAM" id="SSF88723">
    <property type="entry name" value="PIN domain-like"/>
    <property type="match status" value="1"/>
</dbReference>
<gene>
    <name evidence="2" type="ORF">N425_13395</name>
</gene>
<feature type="domain" description="PIN" evidence="1">
    <location>
        <begin position="3"/>
        <end position="114"/>
    </location>
</feature>
<evidence type="ECO:0000313" key="2">
    <source>
        <dbReference type="EMBL" id="ETK00813.1"/>
    </source>
</evidence>
<proteinExistence type="predicted"/>
<dbReference type="InterPro" id="IPR029060">
    <property type="entry name" value="PIN-like_dom_sf"/>
</dbReference>
<dbReference type="InterPro" id="IPR002716">
    <property type="entry name" value="PIN_dom"/>
</dbReference>
<reference evidence="2 3" key="1">
    <citation type="submission" date="2013-11" db="EMBL/GenBank/DDBJ databases">
        <title>Single cell genomics of uncultured Tannerella BU063 (oral taxon 286).</title>
        <authorList>
            <person name="Beall C.J."/>
            <person name="Campbell A.G."/>
            <person name="Griffen A.L."/>
            <person name="Podar M."/>
            <person name="Leys E.J."/>
        </authorList>
    </citation>
    <scope>NUCLEOTIDE SEQUENCE [LARGE SCALE GENOMIC DNA]</scope>
    <source>
        <strain evidence="2">Cell 2</strain>
    </source>
</reference>
<accession>W2C193</accession>
<sequence length="145" mass="16731">MSGKVVLDTNCLLMAISSRSRYYPVWQSFLQGEYTLCVTTDILEEYEAVLARNINQRVAQYILSALLERVNVQMVDVFFRFRLITADPDDNKFVDCAIASNARYIVTEDRHFEVLEKIDFPKLAVIGIDRFLDEINDRCTLPPQA</sequence>
<dbReference type="EMBL" id="AYUF01000495">
    <property type="protein sequence ID" value="ETK00813.1"/>
    <property type="molecule type" value="Genomic_DNA"/>
</dbReference>
<dbReference type="SMART" id="SM00670">
    <property type="entry name" value="PINc"/>
    <property type="match status" value="1"/>
</dbReference>